<evidence type="ECO:0000313" key="2">
    <source>
        <dbReference type="EMBL" id="EPX59460.1"/>
    </source>
</evidence>
<dbReference type="EMBL" id="ANAH02000017">
    <property type="protein sequence ID" value="EPX59460.1"/>
    <property type="molecule type" value="Genomic_DNA"/>
</dbReference>
<sequence length="53" mass="5646">MAVQIGEAKHGGHHGNLRGRARRRPGTTAVSGRCGSPGYFKRHSHALASRLQG</sequence>
<dbReference type="AlphaFoldDB" id="S9P4S1"/>
<feature type="compositionally biased region" description="Basic residues" evidence="1">
    <location>
        <begin position="11"/>
        <end position="25"/>
    </location>
</feature>
<accession>S9P4S1</accession>
<gene>
    <name evidence="2" type="ORF">D187_002950</name>
</gene>
<evidence type="ECO:0000313" key="3">
    <source>
        <dbReference type="Proteomes" id="UP000011682"/>
    </source>
</evidence>
<reference evidence="2" key="1">
    <citation type="submission" date="2013-05" db="EMBL/GenBank/DDBJ databases">
        <title>Genome assembly of Cystobacter fuscus DSM 2262.</title>
        <authorList>
            <person name="Sharma G."/>
            <person name="Khatri I."/>
            <person name="Kaur C."/>
            <person name="Mayilraj S."/>
            <person name="Subramanian S."/>
        </authorList>
    </citation>
    <scope>NUCLEOTIDE SEQUENCE [LARGE SCALE GENOMIC DNA]</scope>
    <source>
        <strain evidence="2">DSM 2262</strain>
    </source>
</reference>
<organism evidence="2 3">
    <name type="scientific">Cystobacter fuscus (strain ATCC 25194 / DSM 2262 / NBRC 100088 / M29)</name>
    <dbReference type="NCBI Taxonomy" id="1242864"/>
    <lineage>
        <taxon>Bacteria</taxon>
        <taxon>Pseudomonadati</taxon>
        <taxon>Myxococcota</taxon>
        <taxon>Myxococcia</taxon>
        <taxon>Myxococcales</taxon>
        <taxon>Cystobacterineae</taxon>
        <taxon>Archangiaceae</taxon>
        <taxon>Cystobacter</taxon>
    </lineage>
</organism>
<feature type="region of interest" description="Disordered" evidence="1">
    <location>
        <begin position="1"/>
        <end position="53"/>
    </location>
</feature>
<keyword evidence="3" id="KW-1185">Reference proteome</keyword>
<proteinExistence type="predicted"/>
<name>S9P4S1_CYSF2</name>
<protein>
    <submittedName>
        <fullName evidence="2">Uncharacterized protein</fullName>
    </submittedName>
</protein>
<dbReference type="Proteomes" id="UP000011682">
    <property type="component" value="Unassembled WGS sequence"/>
</dbReference>
<evidence type="ECO:0000256" key="1">
    <source>
        <dbReference type="SAM" id="MobiDB-lite"/>
    </source>
</evidence>
<comment type="caution">
    <text evidence="2">The sequence shown here is derived from an EMBL/GenBank/DDBJ whole genome shotgun (WGS) entry which is preliminary data.</text>
</comment>